<comment type="caution">
    <text evidence="1">The sequence shown here is derived from an EMBL/GenBank/DDBJ whole genome shotgun (WGS) entry which is preliminary data.</text>
</comment>
<reference evidence="1" key="1">
    <citation type="submission" date="2023-11" db="EMBL/GenBank/DDBJ databases">
        <authorList>
            <person name="Poullet M."/>
        </authorList>
    </citation>
    <scope>NUCLEOTIDE SEQUENCE</scope>
    <source>
        <strain evidence="1">E1834</strain>
    </source>
</reference>
<dbReference type="EMBL" id="CAVMJV010000011">
    <property type="protein sequence ID" value="CAK5044138.1"/>
    <property type="molecule type" value="Genomic_DNA"/>
</dbReference>
<accession>A0ACB0YF22</accession>
<keyword evidence="2" id="KW-1185">Reference proteome</keyword>
<organism evidence="1 2">
    <name type="scientific">Meloidogyne enterolobii</name>
    <name type="common">Root-knot nematode worm</name>
    <name type="synonym">Meloidogyne mayaguensis</name>
    <dbReference type="NCBI Taxonomy" id="390850"/>
    <lineage>
        <taxon>Eukaryota</taxon>
        <taxon>Metazoa</taxon>
        <taxon>Ecdysozoa</taxon>
        <taxon>Nematoda</taxon>
        <taxon>Chromadorea</taxon>
        <taxon>Rhabditida</taxon>
        <taxon>Tylenchina</taxon>
        <taxon>Tylenchomorpha</taxon>
        <taxon>Tylenchoidea</taxon>
        <taxon>Meloidogynidae</taxon>
        <taxon>Meloidogyninae</taxon>
        <taxon>Meloidogyne</taxon>
    </lineage>
</organism>
<dbReference type="Proteomes" id="UP001497535">
    <property type="component" value="Unassembled WGS sequence"/>
</dbReference>
<proteinExistence type="predicted"/>
<sequence length="68" mass="7582">MKNYLIIIALIMAIVVVSTNAKHCSILKLDCEKYCHYTCGYESGDTVVCKIIKSICENIGCCHHGDEE</sequence>
<gene>
    <name evidence="1" type="ORF">MENTE1834_LOCUS11356</name>
</gene>
<evidence type="ECO:0000313" key="2">
    <source>
        <dbReference type="Proteomes" id="UP001497535"/>
    </source>
</evidence>
<name>A0ACB0YF22_MELEN</name>
<evidence type="ECO:0000313" key="1">
    <source>
        <dbReference type="EMBL" id="CAK5044138.1"/>
    </source>
</evidence>
<protein>
    <submittedName>
        <fullName evidence="1">Uncharacterized protein</fullName>
    </submittedName>
</protein>